<comment type="caution">
    <text evidence="7">The sequence shown here is derived from an EMBL/GenBank/DDBJ whole genome shotgun (WGS) entry which is preliminary data.</text>
</comment>
<keyword evidence="6" id="KW-0137">Centromere</keyword>
<dbReference type="EMBL" id="JBEDNZ010000004">
    <property type="protein sequence ID" value="KAL0849520.1"/>
    <property type="molecule type" value="Genomic_DNA"/>
</dbReference>
<gene>
    <name evidence="7" type="ORF">ABMA28_013791</name>
</gene>
<dbReference type="PANTHER" id="PTHR48208:SF2">
    <property type="entry name" value="CENTROMERE PROTEIN I"/>
    <property type="match status" value="1"/>
</dbReference>
<dbReference type="GO" id="GO:0005634">
    <property type="term" value="C:nucleus"/>
    <property type="evidence" value="ECO:0007669"/>
    <property type="project" value="UniProtKB-SubCell"/>
</dbReference>
<keyword evidence="4" id="KW-0158">Chromosome</keyword>
<evidence type="ECO:0000256" key="5">
    <source>
        <dbReference type="ARBA" id="ARBA00023242"/>
    </source>
</evidence>
<dbReference type="AlphaFoldDB" id="A0ABD0TJR2"/>
<evidence type="ECO:0000313" key="8">
    <source>
        <dbReference type="Proteomes" id="UP001549921"/>
    </source>
</evidence>
<sequence>MADVEDIIDYIKSLKKGFDKDLFQNKIDELAHVVENIGLDYEDFHTLFKLWLNLSIPITKWTSLGACLVPPDIVEERTVEYSFRWILANCENQTSFSRIGFLLDWLTVAMDCECIDMKALDSGYELFYIMLTYEVLTVHAMKLVYTLTKPIDVTRRRVLELLDYAKKREAKKNMYRQLQVLLGLFKSYKPECVPEMVPAISIHTAFKKLNVTLISRFKRVQERRNILSKERHHLMWINPLNSDRGRNKKAEPLVPNMEFLNVGSKQYSDKEPQKNYLDFSDPVSLLQYSLQHPMSRPARLRALLCNETGLTLLACAGDADHAFLTHDLQHLLTSCFLDGSSHSYAEKRDLLRRLTVLQATLLQGVPIITRFLAQYLPLWNEKDFYAEILDLVEWISVESPDQVQGIVDPLTRIYHRSQPLEQCAILRSLTNMYANLVYGSTKRRHHFMSAQPAEANYSYALSLVAGSISHLSNMAVQVNPEDMRVLHSVSAAATRMALAEYSLGAPVGRVPKLLPLAAPLLSVSAALLDAVAGLMMLYKKILSAMKSANKFEMNEKYMEQIHTLKSYTCDLISCLYGEEAFRSRKNGLVFEKLHPQLVGKLYSLMPDIDAKFSLRNHLALAPYTYMQLEAIDHADADNKLWFDTVIDQEFSHLSKFLKKALPELRS</sequence>
<dbReference type="Proteomes" id="UP001549921">
    <property type="component" value="Unassembled WGS sequence"/>
</dbReference>
<comment type="similarity">
    <text evidence="3">Belongs to the CENP-I/CTF3 family.</text>
</comment>
<comment type="subcellular location">
    <subcellularLocation>
        <location evidence="2">Chromosome</location>
        <location evidence="2">Centromere</location>
    </subcellularLocation>
    <subcellularLocation>
        <location evidence="1">Nucleus</location>
    </subcellularLocation>
</comment>
<organism evidence="7 8">
    <name type="scientific">Loxostege sticticalis</name>
    <name type="common">Beet webworm moth</name>
    <dbReference type="NCBI Taxonomy" id="481309"/>
    <lineage>
        <taxon>Eukaryota</taxon>
        <taxon>Metazoa</taxon>
        <taxon>Ecdysozoa</taxon>
        <taxon>Arthropoda</taxon>
        <taxon>Hexapoda</taxon>
        <taxon>Insecta</taxon>
        <taxon>Pterygota</taxon>
        <taxon>Neoptera</taxon>
        <taxon>Endopterygota</taxon>
        <taxon>Lepidoptera</taxon>
        <taxon>Glossata</taxon>
        <taxon>Ditrysia</taxon>
        <taxon>Pyraloidea</taxon>
        <taxon>Crambidae</taxon>
        <taxon>Pyraustinae</taxon>
        <taxon>Loxostege</taxon>
    </lineage>
</organism>
<protein>
    <recommendedName>
        <fullName evidence="9">Centromere protein I</fullName>
    </recommendedName>
</protein>
<keyword evidence="5" id="KW-0539">Nucleus</keyword>
<dbReference type="PANTHER" id="PTHR48208">
    <property type="entry name" value="CENTROMERE PROTEIN I"/>
    <property type="match status" value="1"/>
</dbReference>
<name>A0ABD0TJR2_LOXSC</name>
<evidence type="ECO:0000256" key="3">
    <source>
        <dbReference type="ARBA" id="ARBA00005470"/>
    </source>
</evidence>
<reference evidence="7 8" key="1">
    <citation type="submission" date="2024-06" db="EMBL/GenBank/DDBJ databases">
        <title>A chromosome-level genome assembly of beet webworm, Loxostege sticticalis.</title>
        <authorList>
            <person name="Zhang Y."/>
        </authorList>
    </citation>
    <scope>NUCLEOTIDE SEQUENCE [LARGE SCALE GENOMIC DNA]</scope>
    <source>
        <strain evidence="7">AQ028</strain>
        <tissue evidence="7">Male pupae</tissue>
    </source>
</reference>
<dbReference type="GO" id="GO:0000775">
    <property type="term" value="C:chromosome, centromeric region"/>
    <property type="evidence" value="ECO:0007669"/>
    <property type="project" value="UniProtKB-SubCell"/>
</dbReference>
<accession>A0ABD0TJR2</accession>
<evidence type="ECO:0000256" key="4">
    <source>
        <dbReference type="ARBA" id="ARBA00022454"/>
    </source>
</evidence>
<dbReference type="Pfam" id="PF07778">
    <property type="entry name" value="CENP-I"/>
    <property type="match status" value="1"/>
</dbReference>
<evidence type="ECO:0008006" key="9">
    <source>
        <dbReference type="Google" id="ProtNLM"/>
    </source>
</evidence>
<dbReference type="InterPro" id="IPR012485">
    <property type="entry name" value="CENP-I"/>
</dbReference>
<proteinExistence type="inferred from homology"/>
<evidence type="ECO:0000313" key="7">
    <source>
        <dbReference type="EMBL" id="KAL0849520.1"/>
    </source>
</evidence>
<evidence type="ECO:0000256" key="2">
    <source>
        <dbReference type="ARBA" id="ARBA00004584"/>
    </source>
</evidence>
<evidence type="ECO:0000256" key="6">
    <source>
        <dbReference type="ARBA" id="ARBA00023328"/>
    </source>
</evidence>
<evidence type="ECO:0000256" key="1">
    <source>
        <dbReference type="ARBA" id="ARBA00004123"/>
    </source>
</evidence>